<dbReference type="InterPro" id="IPR035917">
    <property type="entry name" value="YjbQ-like_sf"/>
</dbReference>
<dbReference type="EMBL" id="CP064791">
    <property type="protein sequence ID" value="QSG14715.1"/>
    <property type="molecule type" value="Genomic_DNA"/>
</dbReference>
<dbReference type="Pfam" id="PF01894">
    <property type="entry name" value="YjbQ"/>
    <property type="match status" value="1"/>
</dbReference>
<dbReference type="Gene3D" id="2.60.120.460">
    <property type="entry name" value="YjbQ-like"/>
    <property type="match status" value="1"/>
</dbReference>
<keyword evidence="2" id="KW-1185">Reference proteome</keyword>
<dbReference type="AlphaFoldDB" id="A0A897NT76"/>
<protein>
    <recommendedName>
        <fullName evidence="3">YjbQ family protein</fullName>
    </recommendedName>
</protein>
<gene>
    <name evidence="1" type="ORF">HSEST_1182</name>
</gene>
<name>A0A897NT76_9EURY</name>
<organism evidence="1 2">
    <name type="scientific">Halapricum desulfuricans</name>
    <dbReference type="NCBI Taxonomy" id="2841257"/>
    <lineage>
        <taxon>Archaea</taxon>
        <taxon>Methanobacteriati</taxon>
        <taxon>Methanobacteriota</taxon>
        <taxon>Stenosarchaea group</taxon>
        <taxon>Halobacteria</taxon>
        <taxon>Halobacteriales</taxon>
        <taxon>Haloarculaceae</taxon>
        <taxon>Halapricum</taxon>
    </lineage>
</organism>
<accession>A0A897NT76</accession>
<dbReference type="InterPro" id="IPR001602">
    <property type="entry name" value="UPF0047_YjbQ-like"/>
</dbReference>
<reference evidence="1 2" key="1">
    <citation type="submission" date="2020-11" db="EMBL/GenBank/DDBJ databases">
        <title>Carbohydrate-dependent, anaerobic sulfur respiration: A novel catabolism in halophilic archaea.</title>
        <authorList>
            <person name="Sorokin D.Y."/>
            <person name="Messina E."/>
            <person name="Smedile F."/>
            <person name="La Cono V."/>
            <person name="Hallsworth J.E."/>
            <person name="Yakimov M.M."/>
        </authorList>
    </citation>
    <scope>NUCLEOTIDE SEQUENCE [LARGE SCALE GENOMIC DNA]</scope>
    <source>
        <strain evidence="1 2">HSR-Est</strain>
    </source>
</reference>
<evidence type="ECO:0008006" key="3">
    <source>
        <dbReference type="Google" id="ProtNLM"/>
    </source>
</evidence>
<dbReference type="SUPFAM" id="SSF111038">
    <property type="entry name" value="YjbQ-like"/>
    <property type="match status" value="1"/>
</dbReference>
<sequence length="50" mass="5217">MPTVSVETNDRSEVLDVTDAVTEALPENADGVATVFVQHTTAGVTVNEAD</sequence>
<proteinExistence type="predicted"/>
<dbReference type="Proteomes" id="UP000663292">
    <property type="component" value="Chromosome"/>
</dbReference>
<evidence type="ECO:0000313" key="2">
    <source>
        <dbReference type="Proteomes" id="UP000663292"/>
    </source>
</evidence>
<evidence type="ECO:0000313" key="1">
    <source>
        <dbReference type="EMBL" id="QSG14715.1"/>
    </source>
</evidence>